<dbReference type="OrthoDB" id="5383967at2759"/>
<protein>
    <submittedName>
        <fullName evidence="1">Uncharacterized protein</fullName>
    </submittedName>
</protein>
<gene>
    <name evidence="1" type="ORF">BCR34DRAFT_563349</name>
</gene>
<dbReference type="STRING" id="1231657.A0A1Y1ZR96"/>
<organism evidence="1 2">
    <name type="scientific">Clohesyomyces aquaticus</name>
    <dbReference type="NCBI Taxonomy" id="1231657"/>
    <lineage>
        <taxon>Eukaryota</taxon>
        <taxon>Fungi</taxon>
        <taxon>Dikarya</taxon>
        <taxon>Ascomycota</taxon>
        <taxon>Pezizomycotina</taxon>
        <taxon>Dothideomycetes</taxon>
        <taxon>Pleosporomycetidae</taxon>
        <taxon>Pleosporales</taxon>
        <taxon>Lindgomycetaceae</taxon>
        <taxon>Clohesyomyces</taxon>
    </lineage>
</organism>
<dbReference type="Proteomes" id="UP000193144">
    <property type="component" value="Unassembled WGS sequence"/>
</dbReference>
<dbReference type="EMBL" id="MCFA01000048">
    <property type="protein sequence ID" value="ORY12781.1"/>
    <property type="molecule type" value="Genomic_DNA"/>
</dbReference>
<comment type="caution">
    <text evidence="1">The sequence shown here is derived from an EMBL/GenBank/DDBJ whole genome shotgun (WGS) entry which is preliminary data.</text>
</comment>
<proteinExistence type="predicted"/>
<evidence type="ECO:0000313" key="2">
    <source>
        <dbReference type="Proteomes" id="UP000193144"/>
    </source>
</evidence>
<keyword evidence="2" id="KW-1185">Reference proteome</keyword>
<accession>A0A1Y1ZR96</accession>
<reference evidence="1 2" key="1">
    <citation type="submission" date="2016-07" db="EMBL/GenBank/DDBJ databases">
        <title>Pervasive Adenine N6-methylation of Active Genes in Fungi.</title>
        <authorList>
            <consortium name="DOE Joint Genome Institute"/>
            <person name="Mondo S.J."/>
            <person name="Dannebaum R.O."/>
            <person name="Kuo R.C."/>
            <person name="Labutti K."/>
            <person name="Haridas S."/>
            <person name="Kuo A."/>
            <person name="Salamov A."/>
            <person name="Ahrendt S.R."/>
            <person name="Lipzen A."/>
            <person name="Sullivan W."/>
            <person name="Andreopoulos W.B."/>
            <person name="Clum A."/>
            <person name="Lindquist E."/>
            <person name="Daum C."/>
            <person name="Ramamoorthy G.K."/>
            <person name="Gryganskyi A."/>
            <person name="Culley D."/>
            <person name="Magnuson J.K."/>
            <person name="James T.Y."/>
            <person name="O'Malley M.A."/>
            <person name="Stajich J.E."/>
            <person name="Spatafora J.W."/>
            <person name="Visel A."/>
            <person name="Grigoriev I.V."/>
        </authorList>
    </citation>
    <scope>NUCLEOTIDE SEQUENCE [LARGE SCALE GENOMIC DNA]</scope>
    <source>
        <strain evidence="1 2">CBS 115471</strain>
    </source>
</reference>
<name>A0A1Y1ZR96_9PLEO</name>
<dbReference type="AlphaFoldDB" id="A0A1Y1ZR96"/>
<sequence>MFTIPVCDVGAAVGSDFFNKDWILQNYGHESRPVWCGNVCGGDEQKTMHFIKAANMEGFKSAMHLCPQKPGWF</sequence>
<evidence type="ECO:0000313" key="1">
    <source>
        <dbReference type="EMBL" id="ORY12781.1"/>
    </source>
</evidence>